<reference evidence="9" key="1">
    <citation type="submission" date="2016-09" db="EMBL/GenBank/DDBJ databases">
        <authorList>
            <person name="Hebert L."/>
            <person name="Moumen B."/>
        </authorList>
    </citation>
    <scope>NUCLEOTIDE SEQUENCE [LARGE SCALE GENOMIC DNA]</scope>
    <source>
        <strain evidence="9">OVI</strain>
    </source>
</reference>
<evidence type="ECO:0000256" key="2">
    <source>
        <dbReference type="ARBA" id="ARBA00010156"/>
    </source>
</evidence>
<evidence type="ECO:0000256" key="6">
    <source>
        <dbReference type="ARBA" id="ARBA00023175"/>
    </source>
</evidence>
<dbReference type="Pfam" id="PF01221">
    <property type="entry name" value="Dynein_light"/>
    <property type="match status" value="1"/>
</dbReference>
<dbReference type="SUPFAM" id="SSF54648">
    <property type="entry name" value="DLC"/>
    <property type="match status" value="1"/>
</dbReference>
<proteinExistence type="inferred from homology"/>
<keyword evidence="3 8" id="KW-0963">Cytoplasm</keyword>
<evidence type="ECO:0000313" key="9">
    <source>
        <dbReference type="EMBL" id="SCU71635.1"/>
    </source>
</evidence>
<keyword evidence="10" id="KW-1185">Reference proteome</keyword>
<accession>A0A1G4IGT6</accession>
<dbReference type="GO" id="GO:0005868">
    <property type="term" value="C:cytoplasmic dynein complex"/>
    <property type="evidence" value="ECO:0007669"/>
    <property type="project" value="TreeGrafter"/>
</dbReference>
<dbReference type="GeneID" id="92377156"/>
<dbReference type="AlphaFoldDB" id="A0A1G4IGT6"/>
<evidence type="ECO:0000313" key="10">
    <source>
        <dbReference type="Proteomes" id="UP000195570"/>
    </source>
</evidence>
<dbReference type="FunFam" id="3.30.740.10:FF:000001">
    <property type="entry name" value="Dynein light chain"/>
    <property type="match status" value="1"/>
</dbReference>
<organism evidence="9 10">
    <name type="scientific">Trypanosoma equiperdum</name>
    <dbReference type="NCBI Taxonomy" id="5694"/>
    <lineage>
        <taxon>Eukaryota</taxon>
        <taxon>Discoba</taxon>
        <taxon>Euglenozoa</taxon>
        <taxon>Kinetoplastea</taxon>
        <taxon>Metakinetoplastina</taxon>
        <taxon>Trypanosomatida</taxon>
        <taxon>Trypanosomatidae</taxon>
        <taxon>Trypanosoma</taxon>
    </lineage>
</organism>
<sequence>MTQLPSATIKLIEMPKHMENYAVNCAQDGFTKYYTEKDVASHIKKEFDKKYGPTWNCFVGRNFASYVTHETKHYIYFYMGQMGVLLFKSS</sequence>
<dbReference type="GO" id="GO:0007017">
    <property type="term" value="P:microtubule-based process"/>
    <property type="evidence" value="ECO:0007669"/>
    <property type="project" value="InterPro"/>
</dbReference>
<evidence type="ECO:0000256" key="7">
    <source>
        <dbReference type="ARBA" id="ARBA00023212"/>
    </source>
</evidence>
<comment type="subcellular location">
    <subcellularLocation>
        <location evidence="1 8">Cytoplasm</location>
        <location evidence="1 8">Cytoskeleton</location>
    </subcellularLocation>
</comment>
<dbReference type="EMBL" id="CZPT02001683">
    <property type="protein sequence ID" value="SCU71635.1"/>
    <property type="molecule type" value="Genomic_DNA"/>
</dbReference>
<dbReference type="Gene3D" id="3.30.740.10">
    <property type="entry name" value="Protein Inhibitor Of Neuronal Nitric Oxide Synthase"/>
    <property type="match status" value="1"/>
</dbReference>
<name>A0A1G4IGT6_TRYEQ</name>
<dbReference type="GO" id="GO:0045505">
    <property type="term" value="F:dynein intermediate chain binding"/>
    <property type="evidence" value="ECO:0007669"/>
    <property type="project" value="TreeGrafter"/>
</dbReference>
<dbReference type="PANTHER" id="PTHR11886:SF35">
    <property type="entry name" value="DYNEIN LIGHT CHAIN"/>
    <property type="match status" value="1"/>
</dbReference>
<evidence type="ECO:0000256" key="3">
    <source>
        <dbReference type="ARBA" id="ARBA00022490"/>
    </source>
</evidence>
<dbReference type="SMART" id="SM01375">
    <property type="entry name" value="Dynein_light"/>
    <property type="match status" value="1"/>
</dbReference>
<evidence type="ECO:0000256" key="5">
    <source>
        <dbReference type="ARBA" id="ARBA00023017"/>
    </source>
</evidence>
<dbReference type="RefSeq" id="XP_067082263.1">
    <property type="nucleotide sequence ID" value="XM_067226162.1"/>
</dbReference>
<dbReference type="InterPro" id="IPR037177">
    <property type="entry name" value="DLC_sf"/>
</dbReference>
<evidence type="ECO:0000256" key="1">
    <source>
        <dbReference type="ARBA" id="ARBA00004245"/>
    </source>
</evidence>
<dbReference type="Proteomes" id="UP000195570">
    <property type="component" value="Unassembled WGS sequence"/>
</dbReference>
<dbReference type="VEuPathDB" id="TriTrypDB:TEOVI_000321600"/>
<protein>
    <recommendedName>
        <fullName evidence="8">Dynein light chain</fullName>
    </recommendedName>
</protein>
<comment type="similarity">
    <text evidence="2 8">Belongs to the dynein light chain family.</text>
</comment>
<comment type="caution">
    <text evidence="9">The sequence shown here is derived from an EMBL/GenBank/DDBJ whole genome shotgun (WGS) entry which is preliminary data.</text>
</comment>
<gene>
    <name evidence="9" type="ORF">TEOVI_000321600</name>
</gene>
<evidence type="ECO:0000256" key="4">
    <source>
        <dbReference type="ARBA" id="ARBA00022701"/>
    </source>
</evidence>
<dbReference type="PANTHER" id="PTHR11886">
    <property type="entry name" value="DYNEIN LIGHT CHAIN"/>
    <property type="match status" value="1"/>
</dbReference>
<dbReference type="InterPro" id="IPR001372">
    <property type="entry name" value="Dynein_light_chain_typ-1/2"/>
</dbReference>
<dbReference type="CDD" id="cd21452">
    <property type="entry name" value="DLC-like_DYNLL1_DYNLL2"/>
    <property type="match status" value="1"/>
</dbReference>
<dbReference type="GO" id="GO:0005874">
    <property type="term" value="C:microtubule"/>
    <property type="evidence" value="ECO:0007669"/>
    <property type="project" value="UniProtKB-KW"/>
</dbReference>
<keyword evidence="5 8" id="KW-0243">Dynein</keyword>
<evidence type="ECO:0000256" key="8">
    <source>
        <dbReference type="RuleBase" id="RU365010"/>
    </source>
</evidence>
<keyword evidence="6 8" id="KW-0505">Motor protein</keyword>
<keyword evidence="7 8" id="KW-0206">Cytoskeleton</keyword>
<keyword evidence="4 8" id="KW-0493">Microtubule</keyword>